<proteinExistence type="predicted"/>
<reference evidence="1" key="2">
    <citation type="journal article" date="2024" name="Plant">
        <title>Genomic evolution and insights into agronomic trait innovations of Sesamum species.</title>
        <authorList>
            <person name="Miao H."/>
            <person name="Wang L."/>
            <person name="Qu L."/>
            <person name="Liu H."/>
            <person name="Sun Y."/>
            <person name="Le M."/>
            <person name="Wang Q."/>
            <person name="Wei S."/>
            <person name="Zheng Y."/>
            <person name="Lin W."/>
            <person name="Duan Y."/>
            <person name="Cao H."/>
            <person name="Xiong S."/>
            <person name="Wang X."/>
            <person name="Wei L."/>
            <person name="Li C."/>
            <person name="Ma Q."/>
            <person name="Ju M."/>
            <person name="Zhao R."/>
            <person name="Li G."/>
            <person name="Mu C."/>
            <person name="Tian Q."/>
            <person name="Mei H."/>
            <person name="Zhang T."/>
            <person name="Gao T."/>
            <person name="Zhang H."/>
        </authorList>
    </citation>
    <scope>NUCLEOTIDE SEQUENCE</scope>
    <source>
        <strain evidence="1">G02</strain>
    </source>
</reference>
<dbReference type="AlphaFoldDB" id="A0AAW2QGF7"/>
<dbReference type="EMBL" id="JACGWJ010000015">
    <property type="protein sequence ID" value="KAL0366937.1"/>
    <property type="molecule type" value="Genomic_DNA"/>
</dbReference>
<sequence length="154" mass="17176">MPRSSTGERFEVNDPPWKGVIRMIVVVPAGGDSQRARKAQVQGAHRLLIKEMIDVEVSEDTPLIQFGRAEHSEPRVSCNDALVITAVIGFAEEVVHPRGMISLPLIRGETPLRRTCLLKFQVVDIPSAYNVILGRLALNTFRTVISSFLWMADR</sequence>
<organism evidence="1">
    <name type="scientific">Sesamum radiatum</name>
    <name type="common">Black benniseed</name>
    <dbReference type="NCBI Taxonomy" id="300843"/>
    <lineage>
        <taxon>Eukaryota</taxon>
        <taxon>Viridiplantae</taxon>
        <taxon>Streptophyta</taxon>
        <taxon>Embryophyta</taxon>
        <taxon>Tracheophyta</taxon>
        <taxon>Spermatophyta</taxon>
        <taxon>Magnoliopsida</taxon>
        <taxon>eudicotyledons</taxon>
        <taxon>Gunneridae</taxon>
        <taxon>Pentapetalae</taxon>
        <taxon>asterids</taxon>
        <taxon>lamiids</taxon>
        <taxon>Lamiales</taxon>
        <taxon>Pedaliaceae</taxon>
        <taxon>Sesamum</taxon>
    </lineage>
</organism>
<protein>
    <submittedName>
        <fullName evidence="1">Uncharacterized protein</fullName>
    </submittedName>
</protein>
<accession>A0AAW2QGF7</accession>
<gene>
    <name evidence="1" type="ORF">Sradi_3583800</name>
</gene>
<evidence type="ECO:0000313" key="1">
    <source>
        <dbReference type="EMBL" id="KAL0366937.1"/>
    </source>
</evidence>
<comment type="caution">
    <text evidence="1">The sequence shown here is derived from an EMBL/GenBank/DDBJ whole genome shotgun (WGS) entry which is preliminary data.</text>
</comment>
<reference evidence="1" key="1">
    <citation type="submission" date="2020-06" db="EMBL/GenBank/DDBJ databases">
        <authorList>
            <person name="Li T."/>
            <person name="Hu X."/>
            <person name="Zhang T."/>
            <person name="Song X."/>
            <person name="Zhang H."/>
            <person name="Dai N."/>
            <person name="Sheng W."/>
            <person name="Hou X."/>
            <person name="Wei L."/>
        </authorList>
    </citation>
    <scope>NUCLEOTIDE SEQUENCE</scope>
    <source>
        <strain evidence="1">G02</strain>
        <tissue evidence="1">Leaf</tissue>
    </source>
</reference>
<name>A0AAW2QGF7_SESRA</name>